<feature type="region of interest" description="Disordered" evidence="1">
    <location>
        <begin position="1"/>
        <end position="20"/>
    </location>
</feature>
<dbReference type="InterPro" id="IPR029063">
    <property type="entry name" value="SAM-dependent_MTases_sf"/>
</dbReference>
<gene>
    <name evidence="2" type="ORF">NCGR_LOCUS11061</name>
</gene>
<name>A0A811N741_9POAL</name>
<comment type="caution">
    <text evidence="2">The sequence shown here is derived from an EMBL/GenBank/DDBJ whole genome shotgun (WGS) entry which is preliminary data.</text>
</comment>
<accession>A0A811N741</accession>
<proteinExistence type="predicted"/>
<evidence type="ECO:0000256" key="1">
    <source>
        <dbReference type="SAM" id="MobiDB-lite"/>
    </source>
</evidence>
<organism evidence="2 3">
    <name type="scientific">Miscanthus lutarioriparius</name>
    <dbReference type="NCBI Taxonomy" id="422564"/>
    <lineage>
        <taxon>Eukaryota</taxon>
        <taxon>Viridiplantae</taxon>
        <taxon>Streptophyta</taxon>
        <taxon>Embryophyta</taxon>
        <taxon>Tracheophyta</taxon>
        <taxon>Spermatophyta</taxon>
        <taxon>Magnoliopsida</taxon>
        <taxon>Liliopsida</taxon>
        <taxon>Poales</taxon>
        <taxon>Poaceae</taxon>
        <taxon>PACMAD clade</taxon>
        <taxon>Panicoideae</taxon>
        <taxon>Andropogonodae</taxon>
        <taxon>Andropogoneae</taxon>
        <taxon>Saccharinae</taxon>
        <taxon>Miscanthus</taxon>
    </lineage>
</organism>
<keyword evidence="3" id="KW-1185">Reference proteome</keyword>
<sequence>MTRETRPPAASSPAPGYGTPPLCRGVPSVVAVACLGVARCVLTDVAALLSGLRANAGANGMSVVRADVRELRWGDRLQLKDDVFYDPEDMSAMAATLRGMWWTDEDEDEDGGGGSTG</sequence>
<dbReference type="Gene3D" id="3.40.50.150">
    <property type="entry name" value="Vaccinia Virus protein VP39"/>
    <property type="match status" value="1"/>
</dbReference>
<protein>
    <submittedName>
        <fullName evidence="2">Uncharacterized protein</fullName>
    </submittedName>
</protein>
<dbReference type="EMBL" id="CAJGYO010000003">
    <property type="protein sequence ID" value="CAD6216905.1"/>
    <property type="molecule type" value="Genomic_DNA"/>
</dbReference>
<evidence type="ECO:0000313" key="2">
    <source>
        <dbReference type="EMBL" id="CAD6216905.1"/>
    </source>
</evidence>
<dbReference type="Proteomes" id="UP000604825">
    <property type="component" value="Unassembled WGS sequence"/>
</dbReference>
<reference evidence="2" key="1">
    <citation type="submission" date="2020-10" db="EMBL/GenBank/DDBJ databases">
        <authorList>
            <person name="Han B."/>
            <person name="Lu T."/>
            <person name="Zhao Q."/>
            <person name="Huang X."/>
            <person name="Zhao Y."/>
        </authorList>
    </citation>
    <scope>NUCLEOTIDE SEQUENCE</scope>
</reference>
<dbReference type="OrthoDB" id="413520at2759"/>
<dbReference type="AlphaFoldDB" id="A0A811N741"/>
<feature type="compositionally biased region" description="Low complexity" evidence="1">
    <location>
        <begin position="7"/>
        <end position="20"/>
    </location>
</feature>
<evidence type="ECO:0000313" key="3">
    <source>
        <dbReference type="Proteomes" id="UP000604825"/>
    </source>
</evidence>